<dbReference type="InterPro" id="IPR002646">
    <property type="entry name" value="PolA_pol_head_dom"/>
</dbReference>
<evidence type="ECO:0000259" key="10">
    <source>
        <dbReference type="PROSITE" id="PS51371"/>
    </source>
</evidence>
<feature type="domain" description="CBS" evidence="10">
    <location>
        <begin position="314"/>
        <end position="371"/>
    </location>
</feature>
<dbReference type="PROSITE" id="PS51371">
    <property type="entry name" value="CBS"/>
    <property type="match status" value="2"/>
</dbReference>
<dbReference type="InterPro" id="IPR046342">
    <property type="entry name" value="CBS_dom_sf"/>
</dbReference>
<dbReference type="InterPro" id="IPR000644">
    <property type="entry name" value="CBS_dom"/>
</dbReference>
<evidence type="ECO:0000256" key="6">
    <source>
        <dbReference type="ARBA" id="ARBA00022723"/>
    </source>
</evidence>
<gene>
    <name evidence="11" type="ORF">MNBD_DELTA02-1059</name>
</gene>
<dbReference type="Gene3D" id="3.90.1640.10">
    <property type="entry name" value="inorganic pyrophosphatase (n-terminal core)"/>
    <property type="match status" value="1"/>
</dbReference>
<dbReference type="Gene3D" id="3.30.460.10">
    <property type="entry name" value="Beta Polymerase, domain 2"/>
    <property type="match status" value="1"/>
</dbReference>
<evidence type="ECO:0000256" key="9">
    <source>
        <dbReference type="ARBA" id="ARBA00022884"/>
    </source>
</evidence>
<dbReference type="Pfam" id="PF01368">
    <property type="entry name" value="DHH"/>
    <property type="match status" value="1"/>
</dbReference>
<feature type="non-terminal residue" evidence="11">
    <location>
        <position position="814"/>
    </location>
</feature>
<dbReference type="Pfam" id="PF00571">
    <property type="entry name" value="CBS"/>
    <property type="match status" value="2"/>
</dbReference>
<dbReference type="PANTHER" id="PTHR47788">
    <property type="entry name" value="POLYA POLYMERASE"/>
    <property type="match status" value="1"/>
</dbReference>
<dbReference type="SUPFAM" id="SSF54631">
    <property type="entry name" value="CBS-domain pair"/>
    <property type="match status" value="1"/>
</dbReference>
<dbReference type="Pfam" id="PF12627">
    <property type="entry name" value="PolyA_pol_RNAbd"/>
    <property type="match status" value="1"/>
</dbReference>
<evidence type="ECO:0000256" key="8">
    <source>
        <dbReference type="ARBA" id="ARBA00022842"/>
    </source>
</evidence>
<dbReference type="Gene3D" id="3.10.310.30">
    <property type="match status" value="1"/>
</dbReference>
<keyword evidence="4" id="KW-0819">tRNA processing</keyword>
<keyword evidence="2" id="KW-0820">tRNA-binding</keyword>
<keyword evidence="7" id="KW-0547">Nucleotide-binding</keyword>
<keyword evidence="8" id="KW-0460">Magnesium</keyword>
<sequence>MDLITTHTGADFDTIGAMLGAKKLYPDARLAFPGSLEKELENALKTLALPFEIEPAAAIKVEDITRLIIVDTRSPLRIGRFSEALGKKGLVVHIYDHHPDQSGDVRADGGVVKPYGSTTTILALILKERGIRITPREATIMMAGIYEDTGSLCYGSTRVEDFDGARYLLENGAALSEVAKLLSHELTAGEVSALHDLIESETVYTVGDARVTIAVVSVEDYSGEVAELARRLVKIEQMPCLVLLAQSTDGVHFVIRSNTPRVDAGLIAAKLGGGGHAAAASATVKGLTLIQARERVLMHLKEAVTPGVKAGDIMSAPPITIGSTASLKEAALKMRRFNVNALPVMNKDAFKGVITRQVADKAVGHGLGNAPATDYISSDLLTVEASCSIDEVRALAPQLGQRLLPVTDKGRLAGVITRTDLIKILRQGLSETGGERVRKKRIITSLMRQQLPAWAFALLKEAGRVADGLGCEAYGVGGFVRDIVMRRDNLDIDIVVEGDGPRFAKELAQSLKAKVKIHDRFKTATIICEDNLKVDVATARLEYYIEPGALPTIEQSSLKLDLYRRDFTINTLALRLNPGKFGEVLDFFGAQRDIKERTIRVLHNLSFVEDPTRAMRAVRFSERFDFKIAPHTEKLLKNSVKLELLARSSAPRVREELINILKEDMALHAIGRLKDLSILPLIDANIRWDEKAERLFENARGAVAWYELLYREEKITPWLVLILALTDNLKKNELEAFAGRLGIDNRKNLATIEGKTMALKALRAISAATRPRASQVYTLLRPLALELTLYLIAKADKPETRRSISRYITELRDK</sequence>
<reference evidence="11" key="1">
    <citation type="submission" date="2018-06" db="EMBL/GenBank/DDBJ databases">
        <authorList>
            <person name="Zhirakovskaya E."/>
        </authorList>
    </citation>
    <scope>NUCLEOTIDE SEQUENCE</scope>
</reference>
<name>A0A3B0V9G0_9ZZZZ</name>
<dbReference type="PANTHER" id="PTHR47788:SF1">
    <property type="entry name" value="A-ADDING TRNA NUCLEOTIDYLTRANSFERASE"/>
    <property type="match status" value="1"/>
</dbReference>
<accession>A0A3B0V9G0</accession>
<evidence type="ECO:0000256" key="5">
    <source>
        <dbReference type="ARBA" id="ARBA00022695"/>
    </source>
</evidence>
<dbReference type="SMART" id="SM00116">
    <property type="entry name" value="CBS"/>
    <property type="match status" value="2"/>
</dbReference>
<dbReference type="InterPro" id="IPR001667">
    <property type="entry name" value="DDH_dom"/>
</dbReference>
<dbReference type="GO" id="GO:0004810">
    <property type="term" value="F:CCA tRNA nucleotidyltransferase activity"/>
    <property type="evidence" value="ECO:0007669"/>
    <property type="project" value="UniProtKB-EC"/>
</dbReference>
<dbReference type="InterPro" id="IPR032828">
    <property type="entry name" value="PolyA_RNA-bd"/>
</dbReference>
<feature type="domain" description="CBS" evidence="10">
    <location>
        <begin position="376"/>
        <end position="431"/>
    </location>
</feature>
<evidence type="ECO:0000313" key="11">
    <source>
        <dbReference type="EMBL" id="VAW37400.1"/>
    </source>
</evidence>
<evidence type="ECO:0000256" key="7">
    <source>
        <dbReference type="ARBA" id="ARBA00022741"/>
    </source>
</evidence>
<dbReference type="SUPFAM" id="SSF64182">
    <property type="entry name" value="DHH phosphoesterases"/>
    <property type="match status" value="1"/>
</dbReference>
<evidence type="ECO:0000256" key="3">
    <source>
        <dbReference type="ARBA" id="ARBA00022679"/>
    </source>
</evidence>
<dbReference type="Pfam" id="PF02272">
    <property type="entry name" value="DHHA1"/>
    <property type="match status" value="1"/>
</dbReference>
<proteinExistence type="predicted"/>
<dbReference type="InterPro" id="IPR043519">
    <property type="entry name" value="NT_sf"/>
</dbReference>
<protein>
    <submittedName>
        <fullName evidence="11">tRNA nucleotidyltransferase, A-adding</fullName>
        <ecNumber evidence="11">2.7.7.72</ecNumber>
    </submittedName>
</protein>
<keyword evidence="5 11" id="KW-0548">Nucleotidyltransferase</keyword>
<evidence type="ECO:0000256" key="1">
    <source>
        <dbReference type="ARBA" id="ARBA00001946"/>
    </source>
</evidence>
<dbReference type="GO" id="GO:0000049">
    <property type="term" value="F:tRNA binding"/>
    <property type="evidence" value="ECO:0007669"/>
    <property type="project" value="UniProtKB-KW"/>
</dbReference>
<organism evidence="11">
    <name type="scientific">hydrothermal vent metagenome</name>
    <dbReference type="NCBI Taxonomy" id="652676"/>
    <lineage>
        <taxon>unclassified sequences</taxon>
        <taxon>metagenomes</taxon>
        <taxon>ecological metagenomes</taxon>
    </lineage>
</organism>
<dbReference type="GO" id="GO:0000166">
    <property type="term" value="F:nucleotide binding"/>
    <property type="evidence" value="ECO:0007669"/>
    <property type="project" value="UniProtKB-KW"/>
</dbReference>
<dbReference type="GO" id="GO:0008033">
    <property type="term" value="P:tRNA processing"/>
    <property type="evidence" value="ECO:0007669"/>
    <property type="project" value="UniProtKB-KW"/>
</dbReference>
<dbReference type="InterPro" id="IPR052390">
    <property type="entry name" value="tRNA_nt/polyA_polymerase"/>
</dbReference>
<evidence type="ECO:0000256" key="4">
    <source>
        <dbReference type="ARBA" id="ARBA00022694"/>
    </source>
</evidence>
<keyword evidence="3 11" id="KW-0808">Transferase</keyword>
<dbReference type="Gene3D" id="1.10.3090.10">
    <property type="entry name" value="cca-adding enzyme, domain 2"/>
    <property type="match status" value="1"/>
</dbReference>
<dbReference type="EMBL" id="UOEZ01000053">
    <property type="protein sequence ID" value="VAW37400.1"/>
    <property type="molecule type" value="Genomic_DNA"/>
</dbReference>
<dbReference type="InterPro" id="IPR003156">
    <property type="entry name" value="DHHA1_dom"/>
</dbReference>
<dbReference type="SUPFAM" id="SSF81301">
    <property type="entry name" value="Nucleotidyltransferase"/>
    <property type="match status" value="1"/>
</dbReference>
<dbReference type="InterPro" id="IPR038763">
    <property type="entry name" value="DHH_sf"/>
</dbReference>
<comment type="cofactor">
    <cofactor evidence="1">
        <name>Mg(2+)</name>
        <dbReference type="ChEBI" id="CHEBI:18420"/>
    </cofactor>
</comment>
<evidence type="ECO:0000256" key="2">
    <source>
        <dbReference type="ARBA" id="ARBA00022555"/>
    </source>
</evidence>
<dbReference type="AlphaFoldDB" id="A0A3B0V9G0"/>
<keyword evidence="6" id="KW-0479">Metal-binding</keyword>
<dbReference type="SUPFAM" id="SSF81891">
    <property type="entry name" value="Poly A polymerase C-terminal region-like"/>
    <property type="match status" value="1"/>
</dbReference>
<dbReference type="EC" id="2.7.7.72" evidence="11"/>
<dbReference type="Gene3D" id="3.10.580.10">
    <property type="entry name" value="CBS-domain"/>
    <property type="match status" value="1"/>
</dbReference>
<dbReference type="CDD" id="cd05398">
    <property type="entry name" value="NT_ClassII-CCAase"/>
    <property type="match status" value="1"/>
</dbReference>
<dbReference type="GO" id="GO:0046872">
    <property type="term" value="F:metal ion binding"/>
    <property type="evidence" value="ECO:0007669"/>
    <property type="project" value="UniProtKB-KW"/>
</dbReference>
<dbReference type="Pfam" id="PF01743">
    <property type="entry name" value="PolyA_pol"/>
    <property type="match status" value="1"/>
</dbReference>
<keyword evidence="9" id="KW-0694">RNA-binding</keyword>